<dbReference type="OrthoDB" id="312874at2759"/>
<comment type="caution">
    <text evidence="1">The sequence shown here is derived from an EMBL/GenBank/DDBJ whole genome shotgun (WGS) entry which is preliminary data.</text>
</comment>
<sequence>TWNQGTATDIADQKRLHMSTPFDFFRNIVSRMRNDDGSLRRLALDIHRALFFHPDCYGTKTIPITTPNEVLMVTDIPEALREAIAEGRTNDTLVLRNDYVDAIIANLLEILARHRDLAPAVPGAAAANIAGGAEEGVGA</sequence>
<keyword evidence="2" id="KW-1185">Reference proteome</keyword>
<dbReference type="EMBL" id="JANBUH010001924">
    <property type="protein sequence ID" value="KAJ2741755.1"/>
    <property type="molecule type" value="Genomic_DNA"/>
</dbReference>
<dbReference type="AlphaFoldDB" id="A0A9W8GLI2"/>
<protein>
    <submittedName>
        <fullName evidence="1">Uncharacterized protein</fullName>
    </submittedName>
</protein>
<name>A0A9W8GLI2_9FUNG</name>
<gene>
    <name evidence="1" type="ORF">GGI19_006912</name>
</gene>
<proteinExistence type="predicted"/>
<organism evidence="1 2">
    <name type="scientific">Coemansia pectinata</name>
    <dbReference type="NCBI Taxonomy" id="1052879"/>
    <lineage>
        <taxon>Eukaryota</taxon>
        <taxon>Fungi</taxon>
        <taxon>Fungi incertae sedis</taxon>
        <taxon>Zoopagomycota</taxon>
        <taxon>Kickxellomycotina</taxon>
        <taxon>Kickxellomycetes</taxon>
        <taxon>Kickxellales</taxon>
        <taxon>Kickxellaceae</taxon>
        <taxon>Coemansia</taxon>
    </lineage>
</organism>
<dbReference type="Proteomes" id="UP001140011">
    <property type="component" value="Unassembled WGS sequence"/>
</dbReference>
<feature type="non-terminal residue" evidence="1">
    <location>
        <position position="1"/>
    </location>
</feature>
<evidence type="ECO:0000313" key="1">
    <source>
        <dbReference type="EMBL" id="KAJ2741755.1"/>
    </source>
</evidence>
<reference evidence="1" key="1">
    <citation type="submission" date="2022-07" db="EMBL/GenBank/DDBJ databases">
        <title>Phylogenomic reconstructions and comparative analyses of Kickxellomycotina fungi.</title>
        <authorList>
            <person name="Reynolds N.K."/>
            <person name="Stajich J.E."/>
            <person name="Barry K."/>
            <person name="Grigoriev I.V."/>
            <person name="Crous P."/>
            <person name="Smith M.E."/>
        </authorList>
    </citation>
    <scope>NUCLEOTIDE SEQUENCE</scope>
    <source>
        <strain evidence="1">BCRC 34297</strain>
    </source>
</reference>
<accession>A0A9W8GLI2</accession>
<evidence type="ECO:0000313" key="2">
    <source>
        <dbReference type="Proteomes" id="UP001140011"/>
    </source>
</evidence>